<reference evidence="2 3" key="1">
    <citation type="submission" date="2020-04" db="EMBL/GenBank/DDBJ databases">
        <title>Hymenobacter polaris sp. nov., isolated from Arctic soil.</title>
        <authorList>
            <person name="Dahal R.H."/>
        </authorList>
    </citation>
    <scope>NUCLEOTIDE SEQUENCE [LARGE SCALE GENOMIC DNA]</scope>
    <source>
        <strain evidence="2 3">RP-2-7</strain>
    </source>
</reference>
<keyword evidence="1" id="KW-1133">Transmembrane helix</keyword>
<dbReference type="Proteomes" id="UP000559626">
    <property type="component" value="Unassembled WGS sequence"/>
</dbReference>
<organism evidence="2 3">
    <name type="scientific">Hymenobacter polaris</name>
    <dbReference type="NCBI Taxonomy" id="2682546"/>
    <lineage>
        <taxon>Bacteria</taxon>
        <taxon>Pseudomonadati</taxon>
        <taxon>Bacteroidota</taxon>
        <taxon>Cytophagia</taxon>
        <taxon>Cytophagales</taxon>
        <taxon>Hymenobacteraceae</taxon>
        <taxon>Hymenobacter</taxon>
    </lineage>
</organism>
<keyword evidence="3" id="KW-1185">Reference proteome</keyword>
<dbReference type="PROSITE" id="PS51257">
    <property type="entry name" value="PROKAR_LIPOPROTEIN"/>
    <property type="match status" value="1"/>
</dbReference>
<dbReference type="RefSeq" id="WP_169529622.1">
    <property type="nucleotide sequence ID" value="NZ_JABBGH010000001.1"/>
</dbReference>
<evidence type="ECO:0000313" key="2">
    <source>
        <dbReference type="EMBL" id="NML64316.1"/>
    </source>
</evidence>
<dbReference type="AlphaFoldDB" id="A0A7Y0ABH0"/>
<feature type="transmembrane region" description="Helical" evidence="1">
    <location>
        <begin position="43"/>
        <end position="59"/>
    </location>
</feature>
<comment type="caution">
    <text evidence="2">The sequence shown here is derived from an EMBL/GenBank/DDBJ whole genome shotgun (WGS) entry which is preliminary data.</text>
</comment>
<feature type="transmembrane region" description="Helical" evidence="1">
    <location>
        <begin position="66"/>
        <end position="83"/>
    </location>
</feature>
<evidence type="ECO:0000313" key="3">
    <source>
        <dbReference type="Proteomes" id="UP000559626"/>
    </source>
</evidence>
<keyword evidence="1" id="KW-0812">Transmembrane</keyword>
<protein>
    <submittedName>
        <fullName evidence="2">Uncharacterized protein</fullName>
    </submittedName>
</protein>
<evidence type="ECO:0000256" key="1">
    <source>
        <dbReference type="SAM" id="Phobius"/>
    </source>
</evidence>
<keyword evidence="1" id="KW-0472">Membrane</keyword>
<feature type="transmembrane region" description="Helical" evidence="1">
    <location>
        <begin position="12"/>
        <end position="31"/>
    </location>
</feature>
<dbReference type="EMBL" id="JABBGH010000001">
    <property type="protein sequence ID" value="NML64316.1"/>
    <property type="molecule type" value="Genomic_DNA"/>
</dbReference>
<accession>A0A7Y0ABH0</accession>
<sequence>MLTRYRPLIPTLILLLACLGTLLNVLVTFPAEDYRYALTAQQYGGLAAVAALLASFFWLRRYYKHVLVACCLLALFSLISFLPGQFSIGLGFDELRFMLSIEGLLLSLLVYGLYRQRANAWLAAAIRPSEQKIAQAYRAEVAEFSARFERKPTEELQQIVAARKLVPAALAAAQQLLRERQSATERP</sequence>
<name>A0A7Y0ABH0_9BACT</name>
<feature type="transmembrane region" description="Helical" evidence="1">
    <location>
        <begin position="95"/>
        <end position="114"/>
    </location>
</feature>
<proteinExistence type="predicted"/>
<gene>
    <name evidence="2" type="ORF">HHL22_03770</name>
</gene>